<evidence type="ECO:0000313" key="2">
    <source>
        <dbReference type="Proteomes" id="UP001144978"/>
    </source>
</evidence>
<reference evidence="1" key="1">
    <citation type="submission" date="2022-08" db="EMBL/GenBank/DDBJ databases">
        <title>Genome Sequence of Pycnoporus sanguineus.</title>
        <authorList>
            <person name="Buettner E."/>
        </authorList>
    </citation>
    <scope>NUCLEOTIDE SEQUENCE</scope>
    <source>
        <strain evidence="1">CG-C14</strain>
    </source>
</reference>
<keyword evidence="2" id="KW-1185">Reference proteome</keyword>
<dbReference type="EMBL" id="JANSHE010000002">
    <property type="protein sequence ID" value="KAJ3019697.1"/>
    <property type="molecule type" value="Genomic_DNA"/>
</dbReference>
<gene>
    <name evidence="1" type="ORF">NUW54_g14</name>
</gene>
<accession>A0ACC1QEA1</accession>
<comment type="caution">
    <text evidence="1">The sequence shown here is derived from an EMBL/GenBank/DDBJ whole genome shotgun (WGS) entry which is preliminary data.</text>
</comment>
<dbReference type="Proteomes" id="UP001144978">
    <property type="component" value="Unassembled WGS sequence"/>
</dbReference>
<organism evidence="1 2">
    <name type="scientific">Trametes sanguinea</name>
    <dbReference type="NCBI Taxonomy" id="158606"/>
    <lineage>
        <taxon>Eukaryota</taxon>
        <taxon>Fungi</taxon>
        <taxon>Dikarya</taxon>
        <taxon>Basidiomycota</taxon>
        <taxon>Agaricomycotina</taxon>
        <taxon>Agaricomycetes</taxon>
        <taxon>Polyporales</taxon>
        <taxon>Polyporaceae</taxon>
        <taxon>Trametes</taxon>
    </lineage>
</organism>
<evidence type="ECO:0000313" key="1">
    <source>
        <dbReference type="EMBL" id="KAJ3019697.1"/>
    </source>
</evidence>
<sequence length="219" mass="23630">MGVRDSHSAKACDIPLSLIVYSSLSLSLSLSLSRYSPPGEPAPAPVATPGRARWTTADDSLMVQILIEEKANGRQADLGWKPGVWTTVAAALAGRKGAPKMPKGCQDHWCLLVSDSGNVRTLLKLSGFGWDDKRHVVTTTPDVWANLLQTRSFPLCDEIAALVEGRQATGEHALHIANVLDIEDDAASAPPSSQRQRSPSLTIATIIWPIYYSLYCLPS</sequence>
<name>A0ACC1QEA1_9APHY</name>
<proteinExistence type="predicted"/>
<protein>
    <submittedName>
        <fullName evidence="1">Uncharacterized protein</fullName>
    </submittedName>
</protein>